<dbReference type="Proteomes" id="UP001165160">
    <property type="component" value="Unassembled WGS sequence"/>
</dbReference>
<feature type="region of interest" description="Disordered" evidence="1">
    <location>
        <begin position="161"/>
        <end position="181"/>
    </location>
</feature>
<keyword evidence="3" id="KW-1185">Reference proteome</keyword>
<comment type="caution">
    <text evidence="2">The sequence shown here is derived from an EMBL/GenBank/DDBJ whole genome shotgun (WGS) entry which is preliminary data.</text>
</comment>
<reference evidence="3" key="1">
    <citation type="journal article" date="2023" name="Commun. Biol.">
        <title>Genome analysis of Parmales, the sister group of diatoms, reveals the evolutionary specialization of diatoms from phago-mixotrophs to photoautotrophs.</title>
        <authorList>
            <person name="Ban H."/>
            <person name="Sato S."/>
            <person name="Yoshikawa S."/>
            <person name="Yamada K."/>
            <person name="Nakamura Y."/>
            <person name="Ichinomiya M."/>
            <person name="Sato N."/>
            <person name="Blanc-Mathieu R."/>
            <person name="Endo H."/>
            <person name="Kuwata A."/>
            <person name="Ogata H."/>
        </authorList>
    </citation>
    <scope>NUCLEOTIDE SEQUENCE [LARGE SCALE GENOMIC DNA]</scope>
    <source>
        <strain evidence="3">NIES 3699</strain>
    </source>
</reference>
<name>A0A9W7CJD3_9STRA</name>
<protein>
    <submittedName>
        <fullName evidence="2">Uncharacterized protein</fullName>
    </submittedName>
</protein>
<evidence type="ECO:0000256" key="1">
    <source>
        <dbReference type="SAM" id="MobiDB-lite"/>
    </source>
</evidence>
<sequence>MSDPHSEKDGTIEVTIGVEEFNEEFYQRINEGRMRIYLGQSSPIWKEWELRDIEFIGVSPQAYRRRGSRKSAPSSSAWPPVGSAGSSLRNKLSSPTPVGNEEEESDLWEGNNLPGAVLDKLARKISDQMAMLRGKDRLMRSQGAAFLEVQDVEREVEKIKEEIKEEGGGRRKGGGTVKEKR</sequence>
<gene>
    <name evidence="2" type="ORF">TrVE_jg14362</name>
</gene>
<evidence type="ECO:0000313" key="3">
    <source>
        <dbReference type="Proteomes" id="UP001165160"/>
    </source>
</evidence>
<feature type="compositionally biased region" description="Polar residues" evidence="1">
    <location>
        <begin position="84"/>
        <end position="97"/>
    </location>
</feature>
<evidence type="ECO:0000313" key="2">
    <source>
        <dbReference type="EMBL" id="GMI06765.1"/>
    </source>
</evidence>
<feature type="region of interest" description="Disordered" evidence="1">
    <location>
        <begin position="63"/>
        <end position="112"/>
    </location>
</feature>
<dbReference type="AlphaFoldDB" id="A0A9W7CJD3"/>
<proteinExistence type="predicted"/>
<accession>A0A9W7CJD3</accession>
<dbReference type="EMBL" id="BRXX01000355">
    <property type="protein sequence ID" value="GMI06765.1"/>
    <property type="molecule type" value="Genomic_DNA"/>
</dbReference>
<organism evidence="2 3">
    <name type="scientific">Triparma verrucosa</name>
    <dbReference type="NCBI Taxonomy" id="1606542"/>
    <lineage>
        <taxon>Eukaryota</taxon>
        <taxon>Sar</taxon>
        <taxon>Stramenopiles</taxon>
        <taxon>Ochrophyta</taxon>
        <taxon>Bolidophyceae</taxon>
        <taxon>Parmales</taxon>
        <taxon>Triparmaceae</taxon>
        <taxon>Triparma</taxon>
    </lineage>
</organism>